<evidence type="ECO:0000313" key="2">
    <source>
        <dbReference type="EMBL" id="SPH22246.1"/>
    </source>
</evidence>
<accession>A0A2R8BGI4</accession>
<evidence type="ECO:0000313" key="3">
    <source>
        <dbReference type="Proteomes" id="UP000244880"/>
    </source>
</evidence>
<evidence type="ECO:0000256" key="1">
    <source>
        <dbReference type="SAM" id="SignalP"/>
    </source>
</evidence>
<keyword evidence="1" id="KW-0732">Signal</keyword>
<dbReference type="EMBL" id="OMOR01000001">
    <property type="protein sequence ID" value="SPH22246.1"/>
    <property type="molecule type" value="Genomic_DNA"/>
</dbReference>
<organism evidence="2 3">
    <name type="scientific">Ascidiaceihabitans donghaensis</name>
    <dbReference type="NCBI Taxonomy" id="1510460"/>
    <lineage>
        <taxon>Bacteria</taxon>
        <taxon>Pseudomonadati</taxon>
        <taxon>Pseudomonadota</taxon>
        <taxon>Alphaproteobacteria</taxon>
        <taxon>Rhodobacterales</taxon>
        <taxon>Paracoccaceae</taxon>
        <taxon>Ascidiaceihabitans</taxon>
    </lineage>
</organism>
<dbReference type="InterPro" id="IPR008972">
    <property type="entry name" value="Cupredoxin"/>
</dbReference>
<sequence length="115" mass="11992">MLRKIACLAAVAGAFISTPTYAAEHNILVLPTAYFPQTSYVSAGDTLEFANSSLETITVTSVDGEWTTGPLGPEQSATIVVTAGMSRDFIHEGVTDENGDPAVTGIIEFGSAPLK</sequence>
<dbReference type="SUPFAM" id="SSF49503">
    <property type="entry name" value="Cupredoxins"/>
    <property type="match status" value="1"/>
</dbReference>
<dbReference type="Gene3D" id="2.60.40.420">
    <property type="entry name" value="Cupredoxins - blue copper proteins"/>
    <property type="match status" value="1"/>
</dbReference>
<dbReference type="RefSeq" id="WP_108829219.1">
    <property type="nucleotide sequence ID" value="NZ_OMOR01000001.1"/>
</dbReference>
<reference evidence="2 3" key="1">
    <citation type="submission" date="2018-03" db="EMBL/GenBank/DDBJ databases">
        <authorList>
            <person name="Keele B.F."/>
        </authorList>
    </citation>
    <scope>NUCLEOTIDE SEQUENCE [LARGE SCALE GENOMIC DNA]</scope>
    <source>
        <strain evidence="2 3">CECT 8599</strain>
    </source>
</reference>
<name>A0A2R8BGI4_9RHOB</name>
<feature type="signal peptide" evidence="1">
    <location>
        <begin position="1"/>
        <end position="22"/>
    </location>
</feature>
<dbReference type="OrthoDB" id="7725826at2"/>
<proteinExistence type="predicted"/>
<feature type="chain" id="PRO_5015356657" description="EfeO-type cupredoxin-like domain-containing protein" evidence="1">
    <location>
        <begin position="23"/>
        <end position="115"/>
    </location>
</feature>
<dbReference type="AlphaFoldDB" id="A0A2R8BGI4"/>
<evidence type="ECO:0008006" key="4">
    <source>
        <dbReference type="Google" id="ProtNLM"/>
    </source>
</evidence>
<keyword evidence="3" id="KW-1185">Reference proteome</keyword>
<dbReference type="Proteomes" id="UP000244880">
    <property type="component" value="Unassembled WGS sequence"/>
</dbReference>
<gene>
    <name evidence="2" type="ORF">ASD8599_02991</name>
</gene>
<protein>
    <recommendedName>
        <fullName evidence="4">EfeO-type cupredoxin-like domain-containing protein</fullName>
    </recommendedName>
</protein>